<dbReference type="Proteomes" id="UP000321222">
    <property type="component" value="Chromosome"/>
</dbReference>
<sequence length="559" mass="67349">MKTQLISRISYKQVFKEETKIETLLNNINILQSLEILAIINKYEYKINFKSDSELVFILHHWITNSNIELKKKITKCYYNLVDSTSILNKDFSSVKIINHFATLRCIEILLFHLKSTENKKIDAIENNENLLKLYLLVNDEIGERQDLVFKKWYDENLNEFNEVRLHLFMGLTHVQTSNNYFSQHFIPEILKFIEFEKWLRENQSYTKMVTEYFKSMGLSGWNDYFKKVYDINKAAIDHHKITFEDTSYNSLLTFFSEREEINYEWNELKNLQKRPILKIKEEYLILDLVFLLNKFFSGIYHDLIEISQNTYKNNFHQEYNTKFIEKHLLINSIKAVFKNSHIQFAEENIKSFKIKNINNISLPDYYIRNGNKLFLFECKNSFLSIKNKKDLDFELIEKEIKEKFYETGDKKKAVKQLINFILNSETGKYSFFDEKKKDKNAKYFPILITTDHTLNFIGFNKLLNEYFNTELNKLEYDLKKRIYPLTIIHIDDLLNYNELIKKLDIFILDYHRFTSNTKNRFDVMISFSDYLKHFKLKDKELLRKKSIEHILKDSIILK</sequence>
<dbReference type="OrthoDB" id="1275259at2"/>
<organism evidence="1 2">
    <name type="scientific">Flavobacterium alkalisoli</name>
    <dbReference type="NCBI Taxonomy" id="2602769"/>
    <lineage>
        <taxon>Bacteria</taxon>
        <taxon>Pseudomonadati</taxon>
        <taxon>Bacteroidota</taxon>
        <taxon>Flavobacteriia</taxon>
        <taxon>Flavobacteriales</taxon>
        <taxon>Flavobacteriaceae</taxon>
        <taxon>Flavobacterium</taxon>
    </lineage>
</organism>
<protein>
    <submittedName>
        <fullName evidence="1">Uncharacterized protein</fullName>
    </submittedName>
</protein>
<proteinExistence type="predicted"/>
<dbReference type="AlphaFoldDB" id="A0A5B9FYT6"/>
<gene>
    <name evidence="1" type="ORF">FUA48_10095</name>
</gene>
<evidence type="ECO:0000313" key="2">
    <source>
        <dbReference type="Proteomes" id="UP000321222"/>
    </source>
</evidence>
<dbReference type="RefSeq" id="WP_147583416.1">
    <property type="nucleotide sequence ID" value="NZ_CP042831.1"/>
</dbReference>
<reference evidence="1 2" key="1">
    <citation type="submission" date="2019-08" db="EMBL/GenBank/DDBJ databases">
        <title>Flavobacterium alkalisoli sp. nov., isolated from rhizosphere soil of Suaeda salsa.</title>
        <authorList>
            <person name="Sun J.-Q."/>
            <person name="Xu L."/>
        </authorList>
    </citation>
    <scope>NUCLEOTIDE SEQUENCE [LARGE SCALE GENOMIC DNA]</scope>
    <source>
        <strain evidence="1 2">XS-5</strain>
    </source>
</reference>
<accession>A0A5B9FYT6</accession>
<dbReference type="KEGG" id="fak:FUA48_10095"/>
<evidence type="ECO:0000313" key="1">
    <source>
        <dbReference type="EMBL" id="QEE49917.1"/>
    </source>
</evidence>
<dbReference type="EMBL" id="CP042831">
    <property type="protein sequence ID" value="QEE49917.1"/>
    <property type="molecule type" value="Genomic_DNA"/>
</dbReference>
<name>A0A5B9FYT6_9FLAO</name>
<keyword evidence="2" id="KW-1185">Reference proteome</keyword>